<dbReference type="GO" id="GO:0050136">
    <property type="term" value="F:NADH dehydrogenase (quinone) (non-electrogenic) activity"/>
    <property type="evidence" value="ECO:0007669"/>
    <property type="project" value="UniProtKB-UniRule"/>
</dbReference>
<evidence type="ECO:0000256" key="4">
    <source>
        <dbReference type="RuleBase" id="RU003456"/>
    </source>
</evidence>
<protein>
    <recommendedName>
        <fullName evidence="3">NADH-quinone oxidoreductase subunit C</fullName>
        <ecNumber evidence="3">7.1.1.-</ecNumber>
    </recommendedName>
    <alternativeName>
        <fullName evidence="3">NADH dehydrogenase I subunit C</fullName>
    </alternativeName>
    <alternativeName>
        <fullName evidence="3">NDH-1 subunit C</fullName>
    </alternativeName>
</protein>
<comment type="catalytic activity">
    <reaction evidence="3 5">
        <text>a quinone + NADH + 5 H(+)(in) = a quinol + NAD(+) + 4 H(+)(out)</text>
        <dbReference type="Rhea" id="RHEA:57888"/>
        <dbReference type="ChEBI" id="CHEBI:15378"/>
        <dbReference type="ChEBI" id="CHEBI:24646"/>
        <dbReference type="ChEBI" id="CHEBI:57540"/>
        <dbReference type="ChEBI" id="CHEBI:57945"/>
        <dbReference type="ChEBI" id="CHEBI:132124"/>
    </reaction>
</comment>
<feature type="domain" description="NADH:ubiquinone oxidoreductase 30kDa subunit" evidence="6">
    <location>
        <begin position="62"/>
        <end position="180"/>
    </location>
</feature>
<dbReference type="EMBL" id="FWWZ01000001">
    <property type="protein sequence ID" value="SMC08984.1"/>
    <property type="molecule type" value="Genomic_DNA"/>
</dbReference>
<organism evidence="7 8">
    <name type="scientific">Nitratiruptor tergarcus DSM 16512</name>
    <dbReference type="NCBI Taxonomy" id="1069081"/>
    <lineage>
        <taxon>Bacteria</taxon>
        <taxon>Pseudomonadati</taxon>
        <taxon>Campylobacterota</taxon>
        <taxon>Epsilonproteobacteria</taxon>
        <taxon>Nautiliales</taxon>
        <taxon>Nitratiruptoraceae</taxon>
        <taxon>Nitratiruptor</taxon>
    </lineage>
</organism>
<keyword evidence="3" id="KW-1003">Cell membrane</keyword>
<comment type="function">
    <text evidence="3">NDH-1 shuttles electrons from NADH, via FMN and iron-sulfur (Fe-S) centers, to quinones in the respiratory chain. The immediate electron acceptor for the enzyme in this species is believed to be ubiquinone. Couples the redox reaction to proton translocation (for every two electrons transferred, four hydrogen ions are translocated across the cytoplasmic membrane), and thus conserves the redox energy in a proton gradient.</text>
</comment>
<evidence type="ECO:0000313" key="7">
    <source>
        <dbReference type="EMBL" id="SMC08984.1"/>
    </source>
</evidence>
<dbReference type="InterPro" id="IPR020396">
    <property type="entry name" value="NADH_UbQ_OxRdtase_CS"/>
</dbReference>
<dbReference type="GO" id="GO:0048038">
    <property type="term" value="F:quinone binding"/>
    <property type="evidence" value="ECO:0007669"/>
    <property type="project" value="UniProtKB-KW"/>
</dbReference>
<dbReference type="PANTHER" id="PTHR10884">
    <property type="entry name" value="NADH DEHYDROGENASE UBIQUINONE IRON-SULFUR PROTEIN 3"/>
    <property type="match status" value="1"/>
</dbReference>
<dbReference type="SUPFAM" id="SSF143243">
    <property type="entry name" value="Nqo5-like"/>
    <property type="match status" value="1"/>
</dbReference>
<dbReference type="InterPro" id="IPR037232">
    <property type="entry name" value="NADH_quin_OxRdtase_su_C/D-like"/>
</dbReference>
<comment type="similarity">
    <text evidence="1 3 4">Belongs to the complex I 30 kDa subunit family.</text>
</comment>
<comment type="subcellular location">
    <subcellularLocation>
        <location evidence="3">Cell membrane</location>
        <topology evidence="3">Peripheral membrane protein</topology>
        <orientation evidence="3">Cytoplasmic side</orientation>
    </subcellularLocation>
</comment>
<dbReference type="NCBIfam" id="TIGR01961">
    <property type="entry name" value="NuoC_fam"/>
    <property type="match status" value="1"/>
</dbReference>
<dbReference type="InterPro" id="IPR010218">
    <property type="entry name" value="NADH_DH_suC"/>
</dbReference>
<dbReference type="PROSITE" id="PS00542">
    <property type="entry name" value="COMPLEX1_30K"/>
    <property type="match status" value="1"/>
</dbReference>
<keyword evidence="3 4" id="KW-0520">NAD</keyword>
<dbReference type="GO" id="GO:0005886">
    <property type="term" value="C:plasma membrane"/>
    <property type="evidence" value="ECO:0007669"/>
    <property type="project" value="UniProtKB-SubCell"/>
</dbReference>
<sequence>MRPYRPKDNVQKKSYYTDRFWVAPKIPHEPVEDEVFKADLASLKKSVKVKDAYIERGQMVIIVDAKDNVATLKHLKEECGYDVLSEMSAIDYLAKDGEFEIFYQLLAMSKRKRVRVKCRIKEDQAIESVEPLFRSADWSEREMYDMFGIKVNNHPYLKRILMPEDWVGHPLRKAYPLHGDEAAQWYEVDKIFGKEYRDVIGPEQRDPAYISTTDTCNFARIYHEVPRCADPNSEPEQIESFNEDAPLVETFDLKKAKIVDKTR</sequence>
<reference evidence="8" key="1">
    <citation type="submission" date="2017-04" db="EMBL/GenBank/DDBJ databases">
        <authorList>
            <person name="Varghese N."/>
            <person name="Submissions S."/>
        </authorList>
    </citation>
    <scope>NUCLEOTIDE SEQUENCE [LARGE SCALE GENOMIC DNA]</scope>
    <source>
        <strain evidence="8">DSM 16512</strain>
    </source>
</reference>
<evidence type="ECO:0000256" key="1">
    <source>
        <dbReference type="ARBA" id="ARBA00007569"/>
    </source>
</evidence>
<keyword evidence="3 5" id="KW-0874">Quinone</keyword>
<dbReference type="NCBIfam" id="NF006304">
    <property type="entry name" value="PRK08491.1"/>
    <property type="match status" value="1"/>
</dbReference>
<dbReference type="Proteomes" id="UP000192602">
    <property type="component" value="Unassembled WGS sequence"/>
</dbReference>
<evidence type="ECO:0000256" key="2">
    <source>
        <dbReference type="ARBA" id="ARBA00022448"/>
    </source>
</evidence>
<dbReference type="STRING" id="1069081.SAMN05660197_0776"/>
<dbReference type="PANTHER" id="PTHR10884:SF14">
    <property type="entry name" value="NADH DEHYDROGENASE [UBIQUINONE] IRON-SULFUR PROTEIN 3, MITOCHONDRIAL"/>
    <property type="match status" value="1"/>
</dbReference>
<dbReference type="OrthoDB" id="9803286at2"/>
<gene>
    <name evidence="3" type="primary">nuoC</name>
    <name evidence="7" type="ORF">SAMN05660197_0776</name>
</gene>
<dbReference type="EC" id="7.1.1.-" evidence="3"/>
<comment type="subunit">
    <text evidence="3">NDH-1 is composed of 14 different subunits. Subunits NuoB, C, D, E, F, and G constitute the peripheral sector of the complex.</text>
</comment>
<keyword evidence="3 4" id="KW-1278">Translocase</keyword>
<dbReference type="Gene3D" id="3.30.460.80">
    <property type="entry name" value="NADH:ubiquinone oxidoreductase, 30kDa subunit"/>
    <property type="match status" value="1"/>
</dbReference>
<keyword evidence="2 3" id="KW-0813">Transport</keyword>
<dbReference type="InterPro" id="IPR001268">
    <property type="entry name" value="NADH_UbQ_OxRdtase_30kDa_su"/>
</dbReference>
<accession>A0A1W1WRQ4</accession>
<evidence type="ECO:0000313" key="8">
    <source>
        <dbReference type="Proteomes" id="UP000192602"/>
    </source>
</evidence>
<evidence type="ECO:0000259" key="6">
    <source>
        <dbReference type="Pfam" id="PF00329"/>
    </source>
</evidence>
<proteinExistence type="inferred from homology"/>
<dbReference type="GO" id="GO:0008137">
    <property type="term" value="F:NADH dehydrogenase (ubiquinone) activity"/>
    <property type="evidence" value="ECO:0007669"/>
    <property type="project" value="InterPro"/>
</dbReference>
<evidence type="ECO:0000256" key="3">
    <source>
        <dbReference type="HAMAP-Rule" id="MF_01357"/>
    </source>
</evidence>
<keyword evidence="3" id="KW-0472">Membrane</keyword>
<name>A0A1W1WRQ4_9BACT</name>
<evidence type="ECO:0000256" key="5">
    <source>
        <dbReference type="RuleBase" id="RU003582"/>
    </source>
</evidence>
<dbReference type="Pfam" id="PF00329">
    <property type="entry name" value="Complex1_30kDa"/>
    <property type="match status" value="1"/>
</dbReference>
<keyword evidence="3" id="KW-0830">Ubiquinone</keyword>
<keyword evidence="8" id="KW-1185">Reference proteome</keyword>
<dbReference type="HAMAP" id="MF_01357">
    <property type="entry name" value="NDH1_NuoC"/>
    <property type="match status" value="1"/>
</dbReference>
<dbReference type="RefSeq" id="WP_143779627.1">
    <property type="nucleotide sequence ID" value="NZ_AP026671.1"/>
</dbReference>
<dbReference type="AlphaFoldDB" id="A0A1W1WRQ4"/>